<dbReference type="InterPro" id="IPR050701">
    <property type="entry name" value="Histone_Mod_Regulator"/>
</dbReference>
<feature type="domain" description="PHD-type" evidence="7">
    <location>
        <begin position="265"/>
        <end position="378"/>
    </location>
</feature>
<feature type="compositionally biased region" description="Basic and acidic residues" evidence="5">
    <location>
        <begin position="697"/>
        <end position="711"/>
    </location>
</feature>
<dbReference type="InterPro" id="IPR019787">
    <property type="entry name" value="Znf_PHD-finger"/>
</dbReference>
<dbReference type="PROSITE" id="PS01359">
    <property type="entry name" value="ZF_PHD_1"/>
    <property type="match status" value="1"/>
</dbReference>
<organism evidence="8 9">
    <name type="scientific">Mya arenaria</name>
    <name type="common">Soft-shell clam</name>
    <dbReference type="NCBI Taxonomy" id="6604"/>
    <lineage>
        <taxon>Eukaryota</taxon>
        <taxon>Metazoa</taxon>
        <taxon>Spiralia</taxon>
        <taxon>Lophotrochozoa</taxon>
        <taxon>Mollusca</taxon>
        <taxon>Bivalvia</taxon>
        <taxon>Autobranchia</taxon>
        <taxon>Heteroconchia</taxon>
        <taxon>Euheterodonta</taxon>
        <taxon>Imparidentia</taxon>
        <taxon>Neoheterodontei</taxon>
        <taxon>Myida</taxon>
        <taxon>Myoidea</taxon>
        <taxon>Myidae</taxon>
        <taxon>Mya</taxon>
    </lineage>
</organism>
<feature type="compositionally biased region" description="Low complexity" evidence="5">
    <location>
        <begin position="917"/>
        <end position="926"/>
    </location>
</feature>
<evidence type="ECO:0000313" key="9">
    <source>
        <dbReference type="Proteomes" id="UP001164746"/>
    </source>
</evidence>
<dbReference type="PANTHER" id="PTHR13793">
    <property type="entry name" value="PHD FINGER PROTEINS"/>
    <property type="match status" value="1"/>
</dbReference>
<evidence type="ECO:0000256" key="3">
    <source>
        <dbReference type="ARBA" id="ARBA00022833"/>
    </source>
</evidence>
<keyword evidence="2 4" id="KW-0863">Zinc-finger</keyword>
<feature type="compositionally biased region" description="Polar residues" evidence="5">
    <location>
        <begin position="892"/>
        <end position="909"/>
    </location>
</feature>
<keyword evidence="1" id="KW-0479">Metal-binding</keyword>
<evidence type="ECO:0000256" key="5">
    <source>
        <dbReference type="SAM" id="MobiDB-lite"/>
    </source>
</evidence>
<feature type="region of interest" description="Disordered" evidence="5">
    <location>
        <begin position="374"/>
        <end position="405"/>
    </location>
</feature>
<sequence>MPQSKSKRSNEESPERRSKRKRGNEEEDEEDREKEPRQAARRRPAMVGLVQLFRKDLISAMKLADSEQLNAEDYLLIADTWRQEWERGVQVPVNATAILPVVKQEVTDKPKSTGDFKMPKKFLHALKDETYQLGQHELTGMSQLSEQVVRYDLDDLDVAWLQLLNEQRVECGDAEILEWTMERVIEALEAQCHENMDTKKKTEEGLGIEYDEDIVCEICQSPESEDTNEMVFCDGCDICVHQACYGIQTVPEGSWLCRTCALGIKPTCILCPKVGGAMKSTRSGTKWAHVSCAIWIPEVTIGCVEKMEPITKISMIPASRWSLVCCVCKERCGACIQCSVKACKTAFHVTCAIDDKLEMKTVLVQEKNTEDAYCPKHSKKRDRHGSESEPDSPRKSVNGSPLKECHMTEEEKATLRAERLERLEDEFYMLVSFPEVARLLDLSEEAVNLIYTQFNRALLTPKTEEADLLEKQQEDSLVARMKMFVHLRQDLERVRNLSYMISRREKMKRQFNAARESVFYAALEVLTDKTLNLPTREVEKIVRTYKDIPPPYAPLSSTVKAASSSARRPSQALRASVDVEESMDIKQDSETESVSMVTVKPRSARVKQRRRKSVDSQSKSDDLNSANVKTEKVERSEGSECDGVAIDMDDTLVNDPLSNEAENVTSVQSSGEIRKEVRKSVGRPRKQPKPGEVTNTESDKKAATTDSDIKTVTKKTRNKSGLPDSVDQESLDKPEKVELVNVKDEEDVESKTTSLKRERRASAVQLTEKEKEDLAERFPSSKNVSDRVKAELTGYLKNNKLVVNNRLRQKVQSALLNGKRRNRLGNGIIVDHSQSKLDSFFVKSPPSCDPDSYKSPGKNVSRVLNELSPTRDILEANNIERTNLLRGGMKSTECQTPQNGNTSNRQSPALSEKSFDGLSLGSSSARSRQRVDSVGAASVKDGDSRRLTKSRESTPDSVASSNE</sequence>
<dbReference type="PROSITE" id="PS51805">
    <property type="entry name" value="EPHD"/>
    <property type="match status" value="1"/>
</dbReference>
<feature type="compositionally biased region" description="Basic and acidic residues" evidence="5">
    <location>
        <begin position="629"/>
        <end position="638"/>
    </location>
</feature>
<dbReference type="CDD" id="cd15671">
    <property type="entry name" value="ePHD_JADE"/>
    <property type="match status" value="1"/>
</dbReference>
<dbReference type="SMART" id="SM00249">
    <property type="entry name" value="PHD"/>
    <property type="match status" value="2"/>
</dbReference>
<name>A0ABY7DMB5_MYAAR</name>
<dbReference type="PANTHER" id="PTHR13793:SF160">
    <property type="entry name" value="PHD FINGER PROTEIN RHINOCEROS"/>
    <property type="match status" value="1"/>
</dbReference>
<feature type="region of interest" description="Disordered" evidence="5">
    <location>
        <begin position="552"/>
        <end position="778"/>
    </location>
</feature>
<dbReference type="CDD" id="cd15492">
    <property type="entry name" value="PHD_BRPF_JADE_like"/>
    <property type="match status" value="1"/>
</dbReference>
<dbReference type="EMBL" id="CP111014">
    <property type="protein sequence ID" value="WAQ98834.1"/>
    <property type="molecule type" value="Genomic_DNA"/>
</dbReference>
<evidence type="ECO:0000256" key="1">
    <source>
        <dbReference type="ARBA" id="ARBA00022723"/>
    </source>
</evidence>
<feature type="region of interest" description="Disordered" evidence="5">
    <location>
        <begin position="886"/>
        <end position="963"/>
    </location>
</feature>
<dbReference type="PROSITE" id="PS50016">
    <property type="entry name" value="ZF_PHD_2"/>
    <property type="match status" value="1"/>
</dbReference>
<feature type="compositionally biased region" description="Polar residues" evidence="5">
    <location>
        <begin position="656"/>
        <end position="671"/>
    </location>
</feature>
<keyword evidence="3" id="KW-0862">Zinc</keyword>
<dbReference type="Pfam" id="PF13831">
    <property type="entry name" value="PHD_2"/>
    <property type="match status" value="1"/>
</dbReference>
<dbReference type="InterPro" id="IPR034732">
    <property type="entry name" value="EPHD"/>
</dbReference>
<feature type="compositionally biased region" description="Basic and acidic residues" evidence="5">
    <location>
        <begin position="730"/>
        <end position="743"/>
    </location>
</feature>
<evidence type="ECO:0000256" key="4">
    <source>
        <dbReference type="PROSITE-ProRule" id="PRU00146"/>
    </source>
</evidence>
<dbReference type="InterPro" id="IPR001965">
    <property type="entry name" value="Znf_PHD"/>
</dbReference>
<dbReference type="InterPro" id="IPR011011">
    <property type="entry name" value="Znf_FYVE_PHD"/>
</dbReference>
<feature type="domain" description="PHD-type" evidence="6">
    <location>
        <begin position="213"/>
        <end position="263"/>
    </location>
</feature>
<evidence type="ECO:0000313" key="8">
    <source>
        <dbReference type="EMBL" id="WAQ98834.1"/>
    </source>
</evidence>
<feature type="compositionally biased region" description="Basic and acidic residues" evidence="5">
    <location>
        <begin position="940"/>
        <end position="954"/>
    </location>
</feature>
<feature type="region of interest" description="Disordered" evidence="5">
    <location>
        <begin position="1"/>
        <end position="43"/>
    </location>
</feature>
<evidence type="ECO:0000256" key="2">
    <source>
        <dbReference type="ARBA" id="ARBA00022771"/>
    </source>
</evidence>
<feature type="compositionally biased region" description="Low complexity" evidence="5">
    <location>
        <begin position="561"/>
        <end position="576"/>
    </location>
</feature>
<proteinExistence type="predicted"/>
<dbReference type="Pfam" id="PF13832">
    <property type="entry name" value="zf-HC5HC2H_2"/>
    <property type="match status" value="1"/>
</dbReference>
<feature type="compositionally biased region" description="Basic residues" evidence="5">
    <location>
        <begin position="602"/>
        <end position="612"/>
    </location>
</feature>
<feature type="compositionally biased region" description="Basic and acidic residues" evidence="5">
    <location>
        <begin position="384"/>
        <end position="394"/>
    </location>
</feature>
<reference evidence="8" key="1">
    <citation type="submission" date="2022-11" db="EMBL/GenBank/DDBJ databases">
        <title>Centuries of genome instability and evolution in soft-shell clam transmissible cancer (bioRxiv).</title>
        <authorList>
            <person name="Hart S.F.M."/>
            <person name="Yonemitsu M.A."/>
            <person name="Giersch R.M."/>
            <person name="Beal B.F."/>
            <person name="Arriagada G."/>
            <person name="Davis B.W."/>
            <person name="Ostrander E.A."/>
            <person name="Goff S.P."/>
            <person name="Metzger M.J."/>
        </authorList>
    </citation>
    <scope>NUCLEOTIDE SEQUENCE</scope>
    <source>
        <strain evidence="8">MELC-2E11</strain>
        <tissue evidence="8">Siphon/mantle</tissue>
    </source>
</reference>
<dbReference type="Proteomes" id="UP001164746">
    <property type="component" value="Chromosome 3"/>
</dbReference>
<dbReference type="Gene3D" id="3.30.40.10">
    <property type="entry name" value="Zinc/RING finger domain, C3HC4 (zinc finger)"/>
    <property type="match status" value="2"/>
</dbReference>
<dbReference type="InterPro" id="IPR013083">
    <property type="entry name" value="Znf_RING/FYVE/PHD"/>
</dbReference>
<evidence type="ECO:0000259" key="6">
    <source>
        <dbReference type="PROSITE" id="PS50016"/>
    </source>
</evidence>
<gene>
    <name evidence="8" type="ORF">MAR_023207</name>
</gene>
<dbReference type="InterPro" id="IPR019786">
    <property type="entry name" value="Zinc_finger_PHD-type_CS"/>
</dbReference>
<dbReference type="SUPFAM" id="SSF57903">
    <property type="entry name" value="FYVE/PHD zinc finger"/>
    <property type="match status" value="1"/>
</dbReference>
<accession>A0ABY7DMB5</accession>
<keyword evidence="9" id="KW-1185">Reference proteome</keyword>
<protein>
    <submittedName>
        <fullName evidence="8">JADE1-like protein</fullName>
    </submittedName>
</protein>
<feature type="compositionally biased region" description="Basic and acidic residues" evidence="5">
    <location>
        <begin position="767"/>
        <end position="776"/>
    </location>
</feature>
<evidence type="ECO:0000259" key="7">
    <source>
        <dbReference type="PROSITE" id="PS51805"/>
    </source>
</evidence>